<accession>R9P7C4</accession>
<evidence type="ECO:0000313" key="3">
    <source>
        <dbReference type="Proteomes" id="UP000014071"/>
    </source>
</evidence>
<keyword evidence="3" id="KW-1185">Reference proteome</keyword>
<dbReference type="Proteomes" id="UP000014071">
    <property type="component" value="Unassembled WGS sequence"/>
</dbReference>
<dbReference type="RefSeq" id="XP_012190875.1">
    <property type="nucleotide sequence ID" value="XM_012335485.1"/>
</dbReference>
<sequence>MSHGSTPLQGGDKLHKTNTQDPGRVQVNAHFVGARALRLLCMEAKSSTEKSDHLTSVNTLTTNYSGWSSRVGVSESGSTTSADGFEHDVNHKLRCGRFSWDTALTEFGSDTLILCSVASLQQLILIRLSAVDSQGRPIFCCETLCCHPCSGCSFPLRKIILFCYKVCSEQQPLPLGAKEKTRSLSLLSSSTHPVLDHHRHYCFRTSLAYRPPYRSTSYSYTIELLRSSPRLQRLRQAVGQPRLQR</sequence>
<organism evidence="2 3">
    <name type="scientific">Pseudozyma hubeiensis (strain SY62)</name>
    <name type="common">Yeast</name>
    <dbReference type="NCBI Taxonomy" id="1305764"/>
    <lineage>
        <taxon>Eukaryota</taxon>
        <taxon>Fungi</taxon>
        <taxon>Dikarya</taxon>
        <taxon>Basidiomycota</taxon>
        <taxon>Ustilaginomycotina</taxon>
        <taxon>Ustilaginomycetes</taxon>
        <taxon>Ustilaginales</taxon>
        <taxon>Ustilaginaceae</taxon>
        <taxon>Pseudozyma</taxon>
    </lineage>
</organism>
<feature type="region of interest" description="Disordered" evidence="1">
    <location>
        <begin position="1"/>
        <end position="25"/>
    </location>
</feature>
<dbReference type="HOGENOM" id="CLU_1134003_0_0_1"/>
<dbReference type="AlphaFoldDB" id="R9P7C4"/>
<evidence type="ECO:0000256" key="1">
    <source>
        <dbReference type="SAM" id="MobiDB-lite"/>
    </source>
</evidence>
<dbReference type="EMBL" id="DF238808">
    <property type="protein sequence ID" value="GAC97288.1"/>
    <property type="molecule type" value="Genomic_DNA"/>
</dbReference>
<evidence type="ECO:0000313" key="2">
    <source>
        <dbReference type="EMBL" id="GAC97288.1"/>
    </source>
</evidence>
<protein>
    <submittedName>
        <fullName evidence="2">Uncharacterized protein</fullName>
    </submittedName>
</protein>
<name>R9P7C4_PSEHS</name>
<gene>
    <name evidence="2" type="ORF">PHSY_004873</name>
</gene>
<dbReference type="GeneID" id="24110154"/>
<reference evidence="3" key="1">
    <citation type="journal article" date="2013" name="Genome Announc.">
        <title>Draft genome sequence of the basidiomycetous yeast-like fungus Pseudozyma hubeiensis SY62, which produces an abundant amount of the biosurfactant mannosylerythritol lipids.</title>
        <authorList>
            <person name="Konishi M."/>
            <person name="Hatada Y."/>
            <person name="Horiuchi J."/>
        </authorList>
    </citation>
    <scope>NUCLEOTIDE SEQUENCE [LARGE SCALE GENOMIC DNA]</scope>
    <source>
        <strain evidence="3">SY62</strain>
    </source>
</reference>
<proteinExistence type="predicted"/>